<proteinExistence type="predicted"/>
<protein>
    <submittedName>
        <fullName evidence="1">Uncharacterized protein</fullName>
    </submittedName>
</protein>
<accession>A0A7Y9LLN2</accession>
<dbReference type="Proteomes" id="UP000542125">
    <property type="component" value="Unassembled WGS sequence"/>
</dbReference>
<evidence type="ECO:0000313" key="2">
    <source>
        <dbReference type="Proteomes" id="UP000542125"/>
    </source>
</evidence>
<keyword evidence="2" id="KW-1185">Reference proteome</keyword>
<dbReference type="RefSeq" id="WP_179585893.1">
    <property type="nucleotide sequence ID" value="NZ_JACBYR010000001.1"/>
</dbReference>
<dbReference type="EMBL" id="JACBYR010000001">
    <property type="protein sequence ID" value="NYE82757.1"/>
    <property type="molecule type" value="Genomic_DNA"/>
</dbReference>
<comment type="caution">
    <text evidence="1">The sequence shown here is derived from an EMBL/GenBank/DDBJ whole genome shotgun (WGS) entry which is preliminary data.</text>
</comment>
<reference evidence="1 2" key="1">
    <citation type="submission" date="2020-07" db="EMBL/GenBank/DDBJ databases">
        <title>Genomic Encyclopedia of Type Strains, Phase IV (KMG-V): Genome sequencing to study the core and pangenomes of soil and plant-associated prokaryotes.</title>
        <authorList>
            <person name="Whitman W."/>
        </authorList>
    </citation>
    <scope>NUCLEOTIDE SEQUENCE [LARGE SCALE GENOMIC DNA]</scope>
    <source>
        <strain evidence="1 2">SAS40</strain>
    </source>
</reference>
<name>A0A7Y9LLN2_9BURK</name>
<evidence type="ECO:0000313" key="1">
    <source>
        <dbReference type="EMBL" id="NYE82757.1"/>
    </source>
</evidence>
<dbReference type="AlphaFoldDB" id="A0A7Y9LLN2"/>
<gene>
    <name evidence="1" type="ORF">FHW18_002028</name>
</gene>
<sequence length="252" mass="27601">MSKIKTESRKNELLREMNVERTRFVRAGVVRTEHSHRARGVSSAEGALLNALFSVATGGRFPAFLRKPVQGFALAWLKGRFDKIVAGSLHPAPARPKAALFGEAPPQPDASGAPVPTQVQSVNELRKASNALNLAIQEGTTEEIQKCSDALKAQIAMTRIALDNANAGMTTPPDRAVSWMLRAANQQPWLAIGVSLVAGFGAATAWSQLSRWQNAQQAKKAEVAYLELERAHAKVLEQQRRYRGKLRRPLYS</sequence>
<organism evidence="1 2">
    <name type="scientific">Pigmentiphaga litoralis</name>
    <dbReference type="NCBI Taxonomy" id="516702"/>
    <lineage>
        <taxon>Bacteria</taxon>
        <taxon>Pseudomonadati</taxon>
        <taxon>Pseudomonadota</taxon>
        <taxon>Betaproteobacteria</taxon>
        <taxon>Burkholderiales</taxon>
        <taxon>Alcaligenaceae</taxon>
        <taxon>Pigmentiphaga</taxon>
    </lineage>
</organism>